<dbReference type="AlphaFoldDB" id="A0A1I5BTE1"/>
<name>A0A1I5BTE1_9BACT</name>
<proteinExistence type="predicted"/>
<protein>
    <submittedName>
        <fullName evidence="1">Helix-hairpin-helix motif-containing protein</fullName>
    </submittedName>
</protein>
<evidence type="ECO:0000313" key="2">
    <source>
        <dbReference type="Proteomes" id="UP000199564"/>
    </source>
</evidence>
<dbReference type="RefSeq" id="WP_091649795.1">
    <property type="nucleotide sequence ID" value="NZ_FOVW01000002.1"/>
</dbReference>
<organism evidence="1 2">
    <name type="scientific">Algoriphagus ornithinivorans</name>
    <dbReference type="NCBI Taxonomy" id="226506"/>
    <lineage>
        <taxon>Bacteria</taxon>
        <taxon>Pseudomonadati</taxon>
        <taxon>Bacteroidota</taxon>
        <taxon>Cytophagia</taxon>
        <taxon>Cytophagales</taxon>
        <taxon>Cyclobacteriaceae</taxon>
        <taxon>Algoriphagus</taxon>
    </lineage>
</organism>
<dbReference type="Pfam" id="PF12836">
    <property type="entry name" value="HHH_3"/>
    <property type="match status" value="1"/>
</dbReference>
<evidence type="ECO:0000313" key="1">
    <source>
        <dbReference type="EMBL" id="SFN78016.1"/>
    </source>
</evidence>
<reference evidence="2" key="1">
    <citation type="submission" date="2016-10" db="EMBL/GenBank/DDBJ databases">
        <authorList>
            <person name="Varghese N."/>
            <person name="Submissions S."/>
        </authorList>
    </citation>
    <scope>NUCLEOTIDE SEQUENCE [LARGE SCALE GENOMIC DNA]</scope>
    <source>
        <strain evidence="2">DSM 15282</strain>
    </source>
</reference>
<accession>A0A1I5BTE1</accession>
<gene>
    <name evidence="1" type="ORF">SAMN04488519_10231</name>
</gene>
<dbReference type="InterPro" id="IPR010994">
    <property type="entry name" value="RuvA_2-like"/>
</dbReference>
<dbReference type="EMBL" id="FOVW01000002">
    <property type="protein sequence ID" value="SFN78016.1"/>
    <property type="molecule type" value="Genomic_DNA"/>
</dbReference>
<sequence>MRAFGFSIVLLSFILTNLVYGQAPPRANFKLEELIERLFPVQDADLDYESIYEVLFQLYQNPIDINKADMETLQSTFLLNPLQINEFLQYRTEMGPFLSLYELQAIPGFDQATIESLLPFLTLNPSIKREKSFWKRVFEEEQAYLIFRTRRVWETRRGFTAPDTSSTGRISTRYLGDPNDIYLRWRIQHAKDFSMGMTMDKDPGEKFTWDPKTARYGFNFLSFHLTRYQVGKWKTISLGDFQASFGQGLVFGAGYSLGKGAETVPIVRRSSVGIIPYTAALEFGFLRGIGSTYTHRNWEFSFIGSFAPKDGRLAESLDSLNREEFRISSFNQSGLHRTPSELSTKNQFKELSLGGNIQLKVPSKRLSSGVNFLHTSFDNEWRRDPRPYNQFEFAGKSNQVGSVYLNYNWRNFFLFGETAYSSSGGNGTVLGFISSLSNRLDFSFLWRNYDRNFHSFYGNAFSENTRPINERGTYLGLEFRPNKVWKINAYYDLFKFPWLKYRVYAPSAGHEWLARITYRPTRTLTAFIQFREEQKDRNASDSGEPNLPYHVLPIKRSNGILSLEYQLSKEVFIRSRILWSQVQMDGLKSKGFLILQDLKWDKNRWKFTARYSLFDTDDYDSRLFAFENNVLWTFSIPAFFGQGQRSYLVSEYTVNSQIRLYLRIARTSYTDRERIGSGLQTIEGSTLTESSFLIRYLFHR</sequence>
<dbReference type="Proteomes" id="UP000199564">
    <property type="component" value="Unassembled WGS sequence"/>
</dbReference>
<dbReference type="Gene3D" id="1.10.150.280">
    <property type="entry name" value="AF1531-like domain"/>
    <property type="match status" value="1"/>
</dbReference>
<dbReference type="STRING" id="226506.SAMN04488519_10231"/>
<dbReference type="SUPFAM" id="SSF47781">
    <property type="entry name" value="RuvA domain 2-like"/>
    <property type="match status" value="1"/>
</dbReference>
<keyword evidence="2" id="KW-1185">Reference proteome</keyword>